<sequence>MEGLQALRITLYSSLLCLGYFAIIIFSYIVIAFPIQYALNVWRDARAFRALPWVDIRNEVFPTLRACFRNAWGGGLKTVTEAYYKVNTVSLMKNGQTFLLFAFLPAQHSKNGEFFVTPTWWSRGAVTVPPSHFDWFLKELDEKSTLPQIALHLSHQQWSLPGQPRGEYFHYELVPYLKKLNPDQTWRQIAKSFELGLDIGSEWKTVNIVEDVVLGPATRMLARAYYGEAMMREDEFNKNIVPYVLAANVIPYNCSEFIPPLIYSAIYRFTGARQHKFQKKLDKSKGGSDEETDVLTVYLKQAVKSTNPTDLDPSVISARFGMLVAGFTFETITGMLSDITSKLAARPEDLKVIERELQTVDAVRTGDWAMKDLVDLVHLDSYFKESMRYMAFNGFGLALVRKVTAPQGVRLPGDVAIILPKGTWAGIPVDAIHRDKDYFEDPDEFKPWRFVNPSETDASALVRNQMTAVSDSFLAFGRGKGVCPGRFFASMAMKLFVVYMVSRYDIRPPPGSKPDPQGQFWKMQLRRKVGA</sequence>
<comment type="caution">
    <text evidence="9">The sequence shown here is derived from an EMBL/GenBank/DDBJ whole genome shotgun (WGS) entry which is preliminary data.</text>
</comment>
<dbReference type="PANTHER" id="PTHR46206:SF1">
    <property type="entry name" value="P450, PUTATIVE (EUROFUNG)-RELATED"/>
    <property type="match status" value="1"/>
</dbReference>
<keyword evidence="7" id="KW-0503">Monooxygenase</keyword>
<feature type="transmembrane region" description="Helical" evidence="8">
    <location>
        <begin position="12"/>
        <end position="39"/>
    </location>
</feature>
<dbReference type="Gene3D" id="1.10.630.10">
    <property type="entry name" value="Cytochrome P450"/>
    <property type="match status" value="1"/>
</dbReference>
<evidence type="ECO:0000256" key="1">
    <source>
        <dbReference type="ARBA" id="ARBA00001971"/>
    </source>
</evidence>
<dbReference type="InterPro" id="IPR002403">
    <property type="entry name" value="Cyt_P450_E_grp-IV"/>
</dbReference>
<evidence type="ECO:0000313" key="10">
    <source>
        <dbReference type="Proteomes" id="UP000774617"/>
    </source>
</evidence>
<protein>
    <submittedName>
        <fullName evidence="9">Cytochrome P450</fullName>
    </submittedName>
</protein>
<dbReference type="InterPro" id="IPR001128">
    <property type="entry name" value="Cyt_P450"/>
</dbReference>
<comment type="cofactor">
    <cofactor evidence="1">
        <name>heme</name>
        <dbReference type="ChEBI" id="CHEBI:30413"/>
    </cofactor>
</comment>
<dbReference type="SUPFAM" id="SSF48264">
    <property type="entry name" value="Cytochrome P450"/>
    <property type="match status" value="1"/>
</dbReference>
<evidence type="ECO:0000256" key="5">
    <source>
        <dbReference type="ARBA" id="ARBA00023002"/>
    </source>
</evidence>
<keyword evidence="8" id="KW-0812">Transmembrane</keyword>
<comment type="similarity">
    <text evidence="2">Belongs to the cytochrome P450 family.</text>
</comment>
<organism evidence="9 10">
    <name type="scientific">Macrophomina phaseolina</name>
    <dbReference type="NCBI Taxonomy" id="35725"/>
    <lineage>
        <taxon>Eukaryota</taxon>
        <taxon>Fungi</taxon>
        <taxon>Dikarya</taxon>
        <taxon>Ascomycota</taxon>
        <taxon>Pezizomycotina</taxon>
        <taxon>Dothideomycetes</taxon>
        <taxon>Dothideomycetes incertae sedis</taxon>
        <taxon>Botryosphaeriales</taxon>
        <taxon>Botryosphaeriaceae</taxon>
        <taxon>Macrophomina</taxon>
    </lineage>
</organism>
<evidence type="ECO:0000256" key="2">
    <source>
        <dbReference type="ARBA" id="ARBA00010617"/>
    </source>
</evidence>
<name>A0ABQ8GBL1_9PEZI</name>
<dbReference type="Proteomes" id="UP000774617">
    <property type="component" value="Unassembled WGS sequence"/>
</dbReference>
<evidence type="ECO:0000256" key="7">
    <source>
        <dbReference type="ARBA" id="ARBA00023033"/>
    </source>
</evidence>
<keyword evidence="8" id="KW-0472">Membrane</keyword>
<evidence type="ECO:0000256" key="4">
    <source>
        <dbReference type="ARBA" id="ARBA00022723"/>
    </source>
</evidence>
<gene>
    <name evidence="9" type="ORF">B0J12DRAFT_699185</name>
</gene>
<evidence type="ECO:0000256" key="3">
    <source>
        <dbReference type="ARBA" id="ARBA00022617"/>
    </source>
</evidence>
<keyword evidence="8" id="KW-1133">Transmembrane helix</keyword>
<accession>A0ABQ8GBL1</accession>
<proteinExistence type="inferred from homology"/>
<dbReference type="PANTHER" id="PTHR46206">
    <property type="entry name" value="CYTOCHROME P450"/>
    <property type="match status" value="1"/>
</dbReference>
<keyword evidence="4" id="KW-0479">Metal-binding</keyword>
<evidence type="ECO:0000313" key="9">
    <source>
        <dbReference type="EMBL" id="KAH7051112.1"/>
    </source>
</evidence>
<keyword evidence="3" id="KW-0349">Heme</keyword>
<evidence type="ECO:0000256" key="6">
    <source>
        <dbReference type="ARBA" id="ARBA00023004"/>
    </source>
</evidence>
<dbReference type="EMBL" id="JAGTJR010000012">
    <property type="protein sequence ID" value="KAH7051112.1"/>
    <property type="molecule type" value="Genomic_DNA"/>
</dbReference>
<dbReference type="PRINTS" id="PR00465">
    <property type="entry name" value="EP450IV"/>
</dbReference>
<keyword evidence="10" id="KW-1185">Reference proteome</keyword>
<keyword evidence="6" id="KW-0408">Iron</keyword>
<dbReference type="Pfam" id="PF00067">
    <property type="entry name" value="p450"/>
    <property type="match status" value="1"/>
</dbReference>
<evidence type="ECO:0000256" key="8">
    <source>
        <dbReference type="SAM" id="Phobius"/>
    </source>
</evidence>
<dbReference type="InterPro" id="IPR036396">
    <property type="entry name" value="Cyt_P450_sf"/>
</dbReference>
<keyword evidence="5" id="KW-0560">Oxidoreductase</keyword>
<reference evidence="9 10" key="1">
    <citation type="journal article" date="2021" name="Nat. Commun.">
        <title>Genetic determinants of endophytism in the Arabidopsis root mycobiome.</title>
        <authorList>
            <person name="Mesny F."/>
            <person name="Miyauchi S."/>
            <person name="Thiergart T."/>
            <person name="Pickel B."/>
            <person name="Atanasova L."/>
            <person name="Karlsson M."/>
            <person name="Huettel B."/>
            <person name="Barry K.W."/>
            <person name="Haridas S."/>
            <person name="Chen C."/>
            <person name="Bauer D."/>
            <person name="Andreopoulos W."/>
            <person name="Pangilinan J."/>
            <person name="LaButti K."/>
            <person name="Riley R."/>
            <person name="Lipzen A."/>
            <person name="Clum A."/>
            <person name="Drula E."/>
            <person name="Henrissat B."/>
            <person name="Kohler A."/>
            <person name="Grigoriev I.V."/>
            <person name="Martin F.M."/>
            <person name="Hacquard S."/>
        </authorList>
    </citation>
    <scope>NUCLEOTIDE SEQUENCE [LARGE SCALE GENOMIC DNA]</scope>
    <source>
        <strain evidence="9 10">MPI-SDFR-AT-0080</strain>
    </source>
</reference>
<dbReference type="CDD" id="cd11041">
    <property type="entry name" value="CYP503A1-like"/>
    <property type="match status" value="1"/>
</dbReference>